<proteinExistence type="predicted"/>
<comment type="caution">
    <text evidence="2">The sequence shown here is derived from an EMBL/GenBank/DDBJ whole genome shotgun (WGS) entry which is preliminary data.</text>
</comment>
<name>A0ABU9R3K7_9BURK</name>
<dbReference type="EMBL" id="JAZHGA010000010">
    <property type="protein sequence ID" value="MEM5341134.1"/>
    <property type="molecule type" value="Genomic_DNA"/>
</dbReference>
<feature type="region of interest" description="Disordered" evidence="1">
    <location>
        <begin position="16"/>
        <end position="50"/>
    </location>
</feature>
<evidence type="ECO:0000313" key="3">
    <source>
        <dbReference type="Proteomes" id="UP001481677"/>
    </source>
</evidence>
<sequence length="50" mass="5555">MFADGGLDEQQIVVEMRDDRDQRAGAAIGSRCTRSRDENGDQAEKKKDNA</sequence>
<feature type="compositionally biased region" description="Basic and acidic residues" evidence="1">
    <location>
        <begin position="34"/>
        <end position="50"/>
    </location>
</feature>
<protein>
    <submittedName>
        <fullName evidence="2">Uncharacterized protein</fullName>
    </submittedName>
</protein>
<dbReference type="Proteomes" id="UP001481677">
    <property type="component" value="Unassembled WGS sequence"/>
</dbReference>
<keyword evidence="3" id="KW-1185">Reference proteome</keyword>
<gene>
    <name evidence="2" type="ORF">V4C56_16070</name>
</gene>
<organism evidence="2 3">
    <name type="scientific">Paraburkholderia azotifigens</name>
    <dbReference type="NCBI Taxonomy" id="2057004"/>
    <lineage>
        <taxon>Bacteria</taxon>
        <taxon>Pseudomonadati</taxon>
        <taxon>Pseudomonadota</taxon>
        <taxon>Betaproteobacteria</taxon>
        <taxon>Burkholderiales</taxon>
        <taxon>Burkholderiaceae</taxon>
        <taxon>Paraburkholderia</taxon>
    </lineage>
</organism>
<evidence type="ECO:0000256" key="1">
    <source>
        <dbReference type="SAM" id="MobiDB-lite"/>
    </source>
</evidence>
<reference evidence="2 3" key="1">
    <citation type="submission" date="2024-01" db="EMBL/GenBank/DDBJ databases">
        <title>The diversity of rhizobia nodulating Mimosa spp. in eleven states of Brazil covering several biomes is determined by host plant, location, and edaphic factors.</title>
        <authorList>
            <person name="Rouws L."/>
            <person name="Barauna A."/>
            <person name="Beukes C."/>
            <person name="De Faria S.M."/>
            <person name="Gross E."/>
            <person name="Dos Reis Junior F.B."/>
            <person name="Simon M."/>
            <person name="Maluk M."/>
            <person name="Odee D.W."/>
            <person name="Kenicer G."/>
            <person name="Young J.P.W."/>
            <person name="Reis V.M."/>
            <person name="Zilli J."/>
            <person name="James E.K."/>
        </authorList>
    </citation>
    <scope>NUCLEOTIDE SEQUENCE [LARGE SCALE GENOMIC DNA]</scope>
    <source>
        <strain evidence="2 3">JPY530</strain>
    </source>
</reference>
<evidence type="ECO:0000313" key="2">
    <source>
        <dbReference type="EMBL" id="MEM5341134.1"/>
    </source>
</evidence>
<accession>A0ABU9R3K7</accession>